<dbReference type="EMBL" id="CYKH01000493">
    <property type="protein sequence ID" value="CUG01534.1"/>
    <property type="molecule type" value="Genomic_DNA"/>
</dbReference>
<dbReference type="OrthoDB" id="272830at2759"/>
<gene>
    <name evidence="2" type="ORF">BSAL_04490</name>
</gene>
<sequence length="448" mass="48683">MATVATPSNPALQAKGGAARRTSASRAVAAVQETFPIMLSPSPLLRVESLPSGKPRPVTRYRSLDALSAAYKRPDPLAAEQVRLAEFHTIVKGRTTLLSLSDDALSIVYRFLGDTSRDFMPLSRVCKRTYHLSFGLEASVTLVPTLVTPEVLSRPGSMHSLALHLGRFTRGPYVESFSIIDSKAVAQLPRTITGPVISKIGLQCVLANTQHLLRLDIRGVVLRDHSPVTDRFLADLNVVCPQLEQLRVGVALARCWEVGWWSKLPQLKEFVVGSRREDVDWMDPAPLALHDDVLVMLRSPIHHWRAVKFWCNMAPASFQQLVNPTVAFPELKHLAVNATGNTSSRPLDDLSSVAPGDAGAGDKKKADAKGAKKGAVDDTQVLRCPFPVLESFTIADIAERPDFASELAAKLMVTAPNLAMFNITNTHRNAPTKIPPATGKPKRGVAAA</sequence>
<dbReference type="VEuPathDB" id="TriTrypDB:BSAL_04490"/>
<feature type="compositionally biased region" description="Basic and acidic residues" evidence="1">
    <location>
        <begin position="360"/>
        <end position="374"/>
    </location>
</feature>
<dbReference type="Gene3D" id="3.80.10.10">
    <property type="entry name" value="Ribonuclease Inhibitor"/>
    <property type="match status" value="1"/>
</dbReference>
<protein>
    <recommendedName>
        <fullName evidence="4">F-box domain-containing protein</fullName>
    </recommendedName>
</protein>
<evidence type="ECO:0000313" key="2">
    <source>
        <dbReference type="EMBL" id="CUG01534.1"/>
    </source>
</evidence>
<organism evidence="2 3">
    <name type="scientific">Bodo saltans</name>
    <name type="common">Flagellated protozoan</name>
    <dbReference type="NCBI Taxonomy" id="75058"/>
    <lineage>
        <taxon>Eukaryota</taxon>
        <taxon>Discoba</taxon>
        <taxon>Euglenozoa</taxon>
        <taxon>Kinetoplastea</taxon>
        <taxon>Metakinetoplastina</taxon>
        <taxon>Eubodonida</taxon>
        <taxon>Bodonidae</taxon>
        <taxon>Bodo</taxon>
    </lineage>
</organism>
<dbReference type="InterPro" id="IPR032675">
    <property type="entry name" value="LRR_dom_sf"/>
</dbReference>
<dbReference type="AlphaFoldDB" id="A0A0S4IUX7"/>
<keyword evidence="3" id="KW-1185">Reference proteome</keyword>
<dbReference type="OMA" id="MRYWAPG"/>
<feature type="region of interest" description="Disordered" evidence="1">
    <location>
        <begin position="345"/>
        <end position="374"/>
    </location>
</feature>
<accession>A0A0S4IUX7</accession>
<feature type="region of interest" description="Disordered" evidence="1">
    <location>
        <begin position="427"/>
        <end position="448"/>
    </location>
</feature>
<evidence type="ECO:0000313" key="3">
    <source>
        <dbReference type="Proteomes" id="UP000051952"/>
    </source>
</evidence>
<evidence type="ECO:0000256" key="1">
    <source>
        <dbReference type="SAM" id="MobiDB-lite"/>
    </source>
</evidence>
<reference evidence="3" key="1">
    <citation type="submission" date="2015-09" db="EMBL/GenBank/DDBJ databases">
        <authorList>
            <consortium name="Pathogen Informatics"/>
        </authorList>
    </citation>
    <scope>NUCLEOTIDE SEQUENCE [LARGE SCALE GENOMIC DNA]</scope>
    <source>
        <strain evidence="3">Lake Konstanz</strain>
    </source>
</reference>
<dbReference type="Proteomes" id="UP000051952">
    <property type="component" value="Unassembled WGS sequence"/>
</dbReference>
<name>A0A0S4IUX7_BODSA</name>
<proteinExistence type="predicted"/>
<evidence type="ECO:0008006" key="4">
    <source>
        <dbReference type="Google" id="ProtNLM"/>
    </source>
</evidence>